<dbReference type="EMBL" id="CYKH01001047">
    <property type="protein sequence ID" value="CUG80230.1"/>
    <property type="molecule type" value="Genomic_DNA"/>
</dbReference>
<accession>A0A0S4J505</accession>
<evidence type="ECO:0000313" key="3">
    <source>
        <dbReference type="Proteomes" id="UP000051952"/>
    </source>
</evidence>
<dbReference type="Proteomes" id="UP000051952">
    <property type="component" value="Unassembled WGS sequence"/>
</dbReference>
<feature type="region of interest" description="Disordered" evidence="1">
    <location>
        <begin position="105"/>
        <end position="124"/>
    </location>
</feature>
<reference evidence="3" key="1">
    <citation type="submission" date="2015-09" db="EMBL/GenBank/DDBJ databases">
        <authorList>
            <consortium name="Pathogen Informatics"/>
        </authorList>
    </citation>
    <scope>NUCLEOTIDE SEQUENCE [LARGE SCALE GENOMIC DNA]</scope>
    <source>
        <strain evidence="3">Lake Konstanz</strain>
    </source>
</reference>
<evidence type="ECO:0000256" key="1">
    <source>
        <dbReference type="SAM" id="MobiDB-lite"/>
    </source>
</evidence>
<name>A0A0S4J505_BODSA</name>
<evidence type="ECO:0000313" key="2">
    <source>
        <dbReference type="EMBL" id="CUG80230.1"/>
    </source>
</evidence>
<gene>
    <name evidence="2" type="ORF">BSAL_86365</name>
</gene>
<keyword evidence="3" id="KW-1185">Reference proteome</keyword>
<sequence>MESTRQQREALVQRALALKWTVNEICIALCYSGGGNATLQKFKDITSRNIEERYQSLLAAVVRAGRSSASTSALHQNFAELTVEPQRGNFPSMTATRRLPAAALTKASRGTNPVSTPIAALRTT</sequence>
<proteinExistence type="predicted"/>
<dbReference type="AlphaFoldDB" id="A0A0S4J505"/>
<protein>
    <submittedName>
        <fullName evidence="2">Uncharacterized protein</fullName>
    </submittedName>
</protein>
<organism evidence="2 3">
    <name type="scientific">Bodo saltans</name>
    <name type="common">Flagellated protozoan</name>
    <dbReference type="NCBI Taxonomy" id="75058"/>
    <lineage>
        <taxon>Eukaryota</taxon>
        <taxon>Discoba</taxon>
        <taxon>Euglenozoa</taxon>
        <taxon>Kinetoplastea</taxon>
        <taxon>Metakinetoplastina</taxon>
        <taxon>Eubodonida</taxon>
        <taxon>Bodonidae</taxon>
        <taxon>Bodo</taxon>
    </lineage>
</organism>
<dbReference type="VEuPathDB" id="TriTrypDB:BSAL_86365"/>